<name>A0A0H4VRP4_9BACT</name>
<dbReference type="AlphaFoldDB" id="A0A0H4VRP4"/>
<proteinExistence type="predicted"/>
<feature type="transmembrane region" description="Helical" evidence="1">
    <location>
        <begin position="48"/>
        <end position="66"/>
    </location>
</feature>
<reference evidence="2 3" key="1">
    <citation type="submission" date="2015-01" db="EMBL/GenBank/DDBJ databases">
        <title>Rufibacter sp./DG31D/ whole genome sequencing.</title>
        <authorList>
            <person name="Kim M.K."/>
            <person name="Srinivasan S."/>
            <person name="Lee J.-J."/>
        </authorList>
    </citation>
    <scope>NUCLEOTIDE SEQUENCE [LARGE SCALE GENOMIC DNA]</scope>
    <source>
        <strain evidence="2 3">DG31D</strain>
    </source>
</reference>
<sequence length="197" mass="21976">MELEEMQQAWGKLSQQVEKQEILTNQLLDKTTRQSYHSRLNRIKYSELAGTLVCYAAAAYVSVHLAQLEGLWMQALAALTIVVLLVLPILSLASVRAVKGVNISVATYAETIQTFARQKIRFQQLQKMNVLLGLVLLVVALPVLAAIQGKDLGQIPYLWAVMVPVGMAVFLVFAFWVLRAYNKTLAEMEKALSDLND</sequence>
<feature type="transmembrane region" description="Helical" evidence="1">
    <location>
        <begin position="128"/>
        <end position="149"/>
    </location>
</feature>
<dbReference type="EMBL" id="CP010777">
    <property type="protein sequence ID" value="AKQ46592.1"/>
    <property type="molecule type" value="Genomic_DNA"/>
</dbReference>
<feature type="transmembrane region" description="Helical" evidence="1">
    <location>
        <begin position="72"/>
        <end position="93"/>
    </location>
</feature>
<dbReference type="KEGG" id="ruf:TH63_14675"/>
<gene>
    <name evidence="2" type="ORF">TH63_14675</name>
</gene>
<organism evidence="2 3">
    <name type="scientific">Rufibacter radiotolerans</name>
    <dbReference type="NCBI Taxonomy" id="1379910"/>
    <lineage>
        <taxon>Bacteria</taxon>
        <taxon>Pseudomonadati</taxon>
        <taxon>Bacteroidota</taxon>
        <taxon>Cytophagia</taxon>
        <taxon>Cytophagales</taxon>
        <taxon>Hymenobacteraceae</taxon>
        <taxon>Rufibacter</taxon>
    </lineage>
</organism>
<evidence type="ECO:0000313" key="3">
    <source>
        <dbReference type="Proteomes" id="UP000036458"/>
    </source>
</evidence>
<feature type="transmembrane region" description="Helical" evidence="1">
    <location>
        <begin position="155"/>
        <end position="178"/>
    </location>
</feature>
<dbReference type="RefSeq" id="WP_048921597.1">
    <property type="nucleotide sequence ID" value="NZ_CP010777.1"/>
</dbReference>
<dbReference type="PATRIC" id="fig|1379910.4.peg.3197"/>
<keyword evidence="1" id="KW-1133">Transmembrane helix</keyword>
<evidence type="ECO:0000313" key="2">
    <source>
        <dbReference type="EMBL" id="AKQ46592.1"/>
    </source>
</evidence>
<evidence type="ECO:0000256" key="1">
    <source>
        <dbReference type="SAM" id="Phobius"/>
    </source>
</evidence>
<keyword evidence="1" id="KW-0472">Membrane</keyword>
<dbReference type="STRING" id="1379910.TH63_14675"/>
<dbReference type="Proteomes" id="UP000036458">
    <property type="component" value="Chromosome"/>
</dbReference>
<keyword evidence="3" id="KW-1185">Reference proteome</keyword>
<protein>
    <submittedName>
        <fullName evidence="2">Uncharacterized protein</fullName>
    </submittedName>
</protein>
<dbReference type="OrthoDB" id="1160385at2"/>
<accession>A0A0H4VRP4</accession>
<keyword evidence="1" id="KW-0812">Transmembrane</keyword>